<keyword evidence="1" id="KW-1133">Transmembrane helix</keyword>
<keyword evidence="1" id="KW-0812">Transmembrane</keyword>
<proteinExistence type="predicted"/>
<reference evidence="2" key="1">
    <citation type="journal article" date="2020" name="Nature">
        <title>Giant virus diversity and host interactions through global metagenomics.</title>
        <authorList>
            <person name="Schulz F."/>
            <person name="Roux S."/>
            <person name="Paez-Espino D."/>
            <person name="Jungbluth S."/>
            <person name="Walsh D.A."/>
            <person name="Denef V.J."/>
            <person name="McMahon K.D."/>
            <person name="Konstantinidis K.T."/>
            <person name="Eloe-Fadrosh E.A."/>
            <person name="Kyrpides N.C."/>
            <person name="Woyke T."/>
        </authorList>
    </citation>
    <scope>NUCLEOTIDE SEQUENCE</scope>
    <source>
        <strain evidence="2">GVMAG-M-3300027969-2</strain>
    </source>
</reference>
<accession>A0A6C0LU81</accession>
<evidence type="ECO:0000313" key="2">
    <source>
        <dbReference type="EMBL" id="QHU32792.1"/>
    </source>
</evidence>
<protein>
    <submittedName>
        <fullName evidence="2">Uncharacterized protein</fullName>
    </submittedName>
</protein>
<sequence>MSFSSDSLLSYSQYNIHDVRAINDLIEGGNSYLVLPPLQPLGNPTVNVKIEKQQGIDVLPSIPNSLFSNDNESKQPVVFETDKNNNFYVVVDDDKQKPEISINHFNENADTYEKMKFTKDPIEKTETNYTTGLFITSITIVGLFVVYRMIQKSK</sequence>
<evidence type="ECO:0000256" key="1">
    <source>
        <dbReference type="SAM" id="Phobius"/>
    </source>
</evidence>
<dbReference type="AlphaFoldDB" id="A0A6C0LU81"/>
<feature type="transmembrane region" description="Helical" evidence="1">
    <location>
        <begin position="129"/>
        <end position="150"/>
    </location>
</feature>
<keyword evidence="1" id="KW-0472">Membrane</keyword>
<organism evidence="2">
    <name type="scientific">viral metagenome</name>
    <dbReference type="NCBI Taxonomy" id="1070528"/>
    <lineage>
        <taxon>unclassified sequences</taxon>
        <taxon>metagenomes</taxon>
        <taxon>organismal metagenomes</taxon>
    </lineage>
</organism>
<dbReference type="EMBL" id="MN740541">
    <property type="protein sequence ID" value="QHU32792.1"/>
    <property type="molecule type" value="Genomic_DNA"/>
</dbReference>
<name>A0A6C0LU81_9ZZZZ</name>